<dbReference type="FunFam" id="4.10.410.60:FF:000001">
    <property type="entry name" value="50S ribosomal protein L35"/>
    <property type="match status" value="1"/>
</dbReference>
<evidence type="ECO:0000313" key="6">
    <source>
        <dbReference type="Proteomes" id="UP000001593"/>
    </source>
</evidence>
<dbReference type="HAMAP" id="MF_00514">
    <property type="entry name" value="Ribosomal_bL35"/>
    <property type="match status" value="1"/>
</dbReference>
<dbReference type="Gene3D" id="4.10.410.60">
    <property type="match status" value="1"/>
</dbReference>
<dbReference type="PANTHER" id="PTHR33343:SF1">
    <property type="entry name" value="LARGE RIBOSOMAL SUBUNIT PROTEIN BL35M"/>
    <property type="match status" value="1"/>
</dbReference>
<keyword evidence="3 4" id="KW-0687">Ribonucleoprotein</keyword>
<dbReference type="InterPro" id="IPR001706">
    <property type="entry name" value="Ribosomal_bL35"/>
</dbReference>
<dbReference type="STRING" id="45351.A7S0L5"/>
<dbReference type="InParanoid" id="A7S0L5"/>
<dbReference type="InterPro" id="IPR021137">
    <property type="entry name" value="Ribosomal_bL35-like"/>
</dbReference>
<dbReference type="PANTHER" id="PTHR33343">
    <property type="entry name" value="54S RIBOSOMAL PROTEIN BL35M"/>
    <property type="match status" value="1"/>
</dbReference>
<keyword evidence="2 4" id="KW-0689">Ribosomal protein</keyword>
<protein>
    <recommendedName>
        <fullName evidence="4">50S ribosomal protein L35</fullName>
    </recommendedName>
</protein>
<evidence type="ECO:0000256" key="1">
    <source>
        <dbReference type="ARBA" id="ARBA00006598"/>
    </source>
</evidence>
<proteinExistence type="inferred from homology"/>
<dbReference type="GO" id="GO:0015934">
    <property type="term" value="C:large ribosomal subunit"/>
    <property type="evidence" value="ECO:0000318"/>
    <property type="project" value="GO_Central"/>
</dbReference>
<dbReference type="SUPFAM" id="SSF143034">
    <property type="entry name" value="L35p-like"/>
    <property type="match status" value="1"/>
</dbReference>
<dbReference type="InterPro" id="IPR037229">
    <property type="entry name" value="Ribosomal_bL35_sf"/>
</dbReference>
<evidence type="ECO:0000313" key="5">
    <source>
        <dbReference type="EMBL" id="EDO42693.1"/>
    </source>
</evidence>
<dbReference type="KEGG" id="nve:5514643"/>
<dbReference type="GO" id="GO:0003735">
    <property type="term" value="F:structural constituent of ribosome"/>
    <property type="evidence" value="ECO:0000318"/>
    <property type="project" value="GO_Central"/>
</dbReference>
<sequence length="167" mass="18957">MAAMRGVSALSSLRKVCFGFLQRAVSVHTKTVEMCTSRPSMRCQFSTLSAFRVTSHSLTAKPLILVTPLHQFGSLARTMGNEKKVKLLPKSVITRSVNLMSKRGKRKTCKAVAKRVIRTGTGKLKRWKCGKTHNMIKKRSKNRRQLRKHTYVSKTQLKLLNKMLNGW</sequence>
<dbReference type="PRINTS" id="PR00064">
    <property type="entry name" value="RIBOSOMALL35"/>
</dbReference>
<comment type="similarity">
    <text evidence="1 4">Belongs to the bacterial ribosomal protein bL35 family.</text>
</comment>
<name>A7S0L5_NEMVE</name>
<dbReference type="HOGENOM" id="CLU_1596459_0_0_1"/>
<dbReference type="NCBIfam" id="TIGR00001">
    <property type="entry name" value="rpmI_bact"/>
    <property type="match status" value="1"/>
</dbReference>
<dbReference type="Pfam" id="PF01632">
    <property type="entry name" value="Ribosomal_L35p"/>
    <property type="match status" value="1"/>
</dbReference>
<dbReference type="AlphaFoldDB" id="A7S0L5"/>
<dbReference type="Proteomes" id="UP000001593">
    <property type="component" value="Unassembled WGS sequence"/>
</dbReference>
<evidence type="ECO:0000256" key="4">
    <source>
        <dbReference type="RuleBase" id="RU000568"/>
    </source>
</evidence>
<dbReference type="GO" id="GO:0006412">
    <property type="term" value="P:translation"/>
    <property type="evidence" value="ECO:0007669"/>
    <property type="project" value="InterPro"/>
</dbReference>
<reference evidence="5 6" key="1">
    <citation type="journal article" date="2007" name="Science">
        <title>Sea anemone genome reveals ancestral eumetazoan gene repertoire and genomic organization.</title>
        <authorList>
            <person name="Putnam N.H."/>
            <person name="Srivastava M."/>
            <person name="Hellsten U."/>
            <person name="Dirks B."/>
            <person name="Chapman J."/>
            <person name="Salamov A."/>
            <person name="Terry A."/>
            <person name="Shapiro H."/>
            <person name="Lindquist E."/>
            <person name="Kapitonov V.V."/>
            <person name="Jurka J."/>
            <person name="Genikhovich G."/>
            <person name="Grigoriev I.V."/>
            <person name="Lucas S.M."/>
            <person name="Steele R.E."/>
            <person name="Finnerty J.R."/>
            <person name="Technau U."/>
            <person name="Martindale M.Q."/>
            <person name="Rokhsar D.S."/>
        </authorList>
    </citation>
    <scope>NUCLEOTIDE SEQUENCE [LARGE SCALE GENOMIC DNA]</scope>
    <source>
        <strain evidence="6">CH2 X CH6</strain>
    </source>
</reference>
<dbReference type="EMBL" id="DS469561">
    <property type="protein sequence ID" value="EDO42693.1"/>
    <property type="molecule type" value="Genomic_DNA"/>
</dbReference>
<dbReference type="PhylomeDB" id="A7S0L5"/>
<dbReference type="OrthoDB" id="5847109at2759"/>
<keyword evidence="6" id="KW-1185">Reference proteome</keyword>
<evidence type="ECO:0000256" key="2">
    <source>
        <dbReference type="ARBA" id="ARBA00022980"/>
    </source>
</evidence>
<evidence type="ECO:0000256" key="3">
    <source>
        <dbReference type="ARBA" id="ARBA00023274"/>
    </source>
</evidence>
<dbReference type="eggNOG" id="ENOG502SWR4">
    <property type="taxonomic scope" value="Eukaryota"/>
</dbReference>
<accession>A7S0L5</accession>
<organism evidence="5 6">
    <name type="scientific">Nematostella vectensis</name>
    <name type="common">Starlet sea anemone</name>
    <dbReference type="NCBI Taxonomy" id="45351"/>
    <lineage>
        <taxon>Eukaryota</taxon>
        <taxon>Metazoa</taxon>
        <taxon>Cnidaria</taxon>
        <taxon>Anthozoa</taxon>
        <taxon>Hexacorallia</taxon>
        <taxon>Actiniaria</taxon>
        <taxon>Edwardsiidae</taxon>
        <taxon>Nematostella</taxon>
    </lineage>
</organism>
<gene>
    <name evidence="5" type="ORF">NEMVEDRAFT_v1g242013</name>
</gene>